<reference evidence="11" key="1">
    <citation type="submission" date="2020-11" db="EMBL/GenBank/DDBJ databases">
        <title>Kefir isolates.</title>
        <authorList>
            <person name="Marcisauskas S."/>
            <person name="Kim Y."/>
            <person name="Blasche S."/>
        </authorList>
    </citation>
    <scope>NUCLEOTIDE SEQUENCE</scope>
    <source>
        <strain evidence="11">Olga-1</strain>
    </source>
</reference>
<comment type="caution">
    <text evidence="11">The sequence shown here is derived from an EMBL/GenBank/DDBJ whole genome shotgun (WGS) entry which is preliminary data.</text>
</comment>
<dbReference type="InterPro" id="IPR029058">
    <property type="entry name" value="AB_hydrolase_fold"/>
</dbReference>
<evidence type="ECO:0000256" key="7">
    <source>
        <dbReference type="ARBA" id="ARBA00029392"/>
    </source>
</evidence>
<keyword evidence="5" id="KW-0378">Hydrolase</keyword>
<sequence>MSLNVLRVKAPAKVTGTVIILHGLGDSADGWKFLSDMLHQYDQFKGVNFIFPNAPIKPLTVAGGQRVAQWFDIFEMGNPNARQDEEGYWNSVANISKLIDEEFKNGVNPSKIIVGGFSQGASISLGIAASCHQKLAGILCLSGFFNMKQGIQSRLKDVNKQTPIFHGHGDLDPVINISMARAAHKLFTDNLGFTNYDLHEYSGMAHSTCNEEISEIADFIAKNLGL</sequence>
<dbReference type="InterPro" id="IPR003140">
    <property type="entry name" value="PLipase/COase/thioEstase"/>
</dbReference>
<evidence type="ECO:0000256" key="4">
    <source>
        <dbReference type="ARBA" id="ARBA00022487"/>
    </source>
</evidence>
<keyword evidence="6" id="KW-0276">Fatty acid metabolism</keyword>
<evidence type="ECO:0000256" key="5">
    <source>
        <dbReference type="ARBA" id="ARBA00022801"/>
    </source>
</evidence>
<dbReference type="GO" id="GO:0008474">
    <property type="term" value="F:palmitoyl-(protein) hydrolase activity"/>
    <property type="evidence" value="ECO:0007669"/>
    <property type="project" value="UniProtKB-EC"/>
</dbReference>
<evidence type="ECO:0000256" key="8">
    <source>
        <dbReference type="ARBA" id="ARBA00031195"/>
    </source>
</evidence>
<dbReference type="GO" id="GO:0005737">
    <property type="term" value="C:cytoplasm"/>
    <property type="evidence" value="ECO:0007669"/>
    <property type="project" value="TreeGrafter"/>
</dbReference>
<comment type="catalytic activity">
    <reaction evidence="9">
        <text>S-hexadecanoyl-L-cysteinyl-[protein] + H2O = L-cysteinyl-[protein] + hexadecanoate + H(+)</text>
        <dbReference type="Rhea" id="RHEA:19233"/>
        <dbReference type="Rhea" id="RHEA-COMP:10131"/>
        <dbReference type="Rhea" id="RHEA-COMP:11032"/>
        <dbReference type="ChEBI" id="CHEBI:7896"/>
        <dbReference type="ChEBI" id="CHEBI:15377"/>
        <dbReference type="ChEBI" id="CHEBI:15378"/>
        <dbReference type="ChEBI" id="CHEBI:29950"/>
        <dbReference type="ChEBI" id="CHEBI:74151"/>
        <dbReference type="EC" id="3.1.2.22"/>
    </reaction>
</comment>
<dbReference type="GO" id="GO:0006631">
    <property type="term" value="P:fatty acid metabolic process"/>
    <property type="evidence" value="ECO:0007669"/>
    <property type="project" value="UniProtKB-KW"/>
</dbReference>
<evidence type="ECO:0000313" key="12">
    <source>
        <dbReference type="Proteomes" id="UP000697127"/>
    </source>
</evidence>
<evidence type="ECO:0000256" key="3">
    <source>
        <dbReference type="ARBA" id="ARBA00014923"/>
    </source>
</evidence>
<evidence type="ECO:0000256" key="6">
    <source>
        <dbReference type="ARBA" id="ARBA00022832"/>
    </source>
</evidence>
<keyword evidence="6" id="KW-0443">Lipid metabolism</keyword>
<evidence type="ECO:0000259" key="10">
    <source>
        <dbReference type="Pfam" id="PF02230"/>
    </source>
</evidence>
<organism evidence="11 12">
    <name type="scientific">Pichia californica</name>
    <dbReference type="NCBI Taxonomy" id="460514"/>
    <lineage>
        <taxon>Eukaryota</taxon>
        <taxon>Fungi</taxon>
        <taxon>Dikarya</taxon>
        <taxon>Ascomycota</taxon>
        <taxon>Saccharomycotina</taxon>
        <taxon>Pichiomycetes</taxon>
        <taxon>Pichiales</taxon>
        <taxon>Pichiaceae</taxon>
        <taxon>Pichia</taxon>
    </lineage>
</organism>
<dbReference type="EMBL" id="PUHW01000084">
    <property type="protein sequence ID" value="KAG0689365.1"/>
    <property type="molecule type" value="Genomic_DNA"/>
</dbReference>
<evidence type="ECO:0000256" key="2">
    <source>
        <dbReference type="ARBA" id="ARBA00012423"/>
    </source>
</evidence>
<gene>
    <name evidence="11" type="ORF">C6P40_005144</name>
</gene>
<accession>A0A9P6WLS8</accession>
<feature type="domain" description="Phospholipase/carboxylesterase/thioesterase" evidence="10">
    <location>
        <begin position="12"/>
        <end position="223"/>
    </location>
</feature>
<proteinExistence type="inferred from homology"/>
<dbReference type="InterPro" id="IPR050565">
    <property type="entry name" value="LYPA1-2/EST-like"/>
</dbReference>
<dbReference type="Proteomes" id="UP000697127">
    <property type="component" value="Unassembled WGS sequence"/>
</dbReference>
<dbReference type="AlphaFoldDB" id="A0A9P6WLS8"/>
<evidence type="ECO:0000313" key="11">
    <source>
        <dbReference type="EMBL" id="KAG0689365.1"/>
    </source>
</evidence>
<dbReference type="GO" id="GO:0052689">
    <property type="term" value="F:carboxylic ester hydrolase activity"/>
    <property type="evidence" value="ECO:0007669"/>
    <property type="project" value="UniProtKB-KW"/>
</dbReference>
<keyword evidence="12" id="KW-1185">Reference proteome</keyword>
<comment type="function">
    <text evidence="7">Hydrolyzes fatty acids from S-acylated cysteine residues in proteins with a strong preference for palmitoylated G-alpha proteins over other acyl substrates. Mediates the deacylation of G-alpha proteins such as GPA1 in vivo, but has weak or no activity toward palmitoylated Ras proteins. Has weak lysophospholipase activity in vitro; however such activity may not exist in vivo.</text>
</comment>
<dbReference type="Gene3D" id="3.40.50.1820">
    <property type="entry name" value="alpha/beta hydrolase"/>
    <property type="match status" value="1"/>
</dbReference>
<name>A0A9P6WLS8_9ASCO</name>
<protein>
    <recommendedName>
        <fullName evidence="3">Acyl-protein thioesterase 1</fullName>
        <ecNumber evidence="2">3.1.2.22</ecNumber>
    </recommendedName>
    <alternativeName>
        <fullName evidence="8">Palmitoyl-protein hydrolase</fullName>
    </alternativeName>
</protein>
<evidence type="ECO:0000256" key="1">
    <source>
        <dbReference type="ARBA" id="ARBA00006499"/>
    </source>
</evidence>
<dbReference type="PANTHER" id="PTHR10655:SF17">
    <property type="entry name" value="LYSOPHOSPHOLIPASE-LIKE PROTEIN 1"/>
    <property type="match status" value="1"/>
</dbReference>
<dbReference type="SUPFAM" id="SSF53474">
    <property type="entry name" value="alpha/beta-Hydrolases"/>
    <property type="match status" value="1"/>
</dbReference>
<evidence type="ECO:0000256" key="9">
    <source>
        <dbReference type="ARBA" id="ARBA00047337"/>
    </source>
</evidence>
<dbReference type="EC" id="3.1.2.22" evidence="2"/>
<keyword evidence="4" id="KW-0719">Serine esterase</keyword>
<dbReference type="Pfam" id="PF02230">
    <property type="entry name" value="Abhydrolase_2"/>
    <property type="match status" value="1"/>
</dbReference>
<dbReference type="PANTHER" id="PTHR10655">
    <property type="entry name" value="LYSOPHOSPHOLIPASE-RELATED"/>
    <property type="match status" value="1"/>
</dbReference>
<comment type="similarity">
    <text evidence="1">Belongs to the AB hydrolase superfamily. AB hydrolase 2 family.</text>
</comment>